<evidence type="ECO:0000256" key="3">
    <source>
        <dbReference type="ARBA" id="ARBA00022900"/>
    </source>
</evidence>
<name>A0A7L9QEW5_9CHLO</name>
<dbReference type="PRINTS" id="PR00292">
    <property type="entry name" value="POTATOINHBTR"/>
</dbReference>
<dbReference type="Pfam" id="PF00280">
    <property type="entry name" value="potato_inhibit"/>
    <property type="match status" value="1"/>
</dbReference>
<sequence>MRKGTAIVSACGLLLLCFATASFAYKKQSSQIDDAVSEDGPFVLHPKSMDQINPEIKGLSGYQPDTTGKTEWPELVGRDANEAKEQLEKETSLNIFLVPTGSVMTMDYRTNRVRVSFDPADNKVVKTPRVG</sequence>
<evidence type="ECO:0000256" key="1">
    <source>
        <dbReference type="ARBA" id="ARBA00008210"/>
    </source>
</evidence>
<comment type="similarity">
    <text evidence="1">Belongs to the protease inhibitor I13 (potato type I serine protease inhibitor) family.</text>
</comment>
<protein>
    <submittedName>
        <fullName evidence="5">Putative extracellular protein TR9_045</fullName>
    </submittedName>
</protein>
<keyword evidence="2" id="KW-0646">Protease inhibitor</keyword>
<evidence type="ECO:0000256" key="4">
    <source>
        <dbReference type="SAM" id="SignalP"/>
    </source>
</evidence>
<proteinExistence type="evidence at transcript level"/>
<dbReference type="EMBL" id="MT438991">
    <property type="protein sequence ID" value="QOL01238.1"/>
    <property type="molecule type" value="mRNA"/>
</dbReference>
<reference evidence="5" key="1">
    <citation type="journal article" date="2020" name="Microb. Ecol.">
        <title>The Under-explored Extracellular Proteome of Aero-Terrestrial Microalgae Provides Clues on Different Mechanisms of Desiccation Tolerance in Non-Model Organisms.</title>
        <authorList>
            <person name="Gonzalez-Hourcade M."/>
            <person name="Del Campo E.M."/>
            <person name="Casano L.M."/>
        </authorList>
    </citation>
    <scope>NUCLEOTIDE SEQUENCE</scope>
    <source>
        <strain evidence="5">TR9</strain>
    </source>
</reference>
<evidence type="ECO:0000313" key="5">
    <source>
        <dbReference type="EMBL" id="QOL01238.1"/>
    </source>
</evidence>
<organism evidence="5">
    <name type="scientific">Trebouxia lynnae</name>
    <dbReference type="NCBI Taxonomy" id="1825957"/>
    <lineage>
        <taxon>Eukaryota</taxon>
        <taxon>Viridiplantae</taxon>
        <taxon>Chlorophyta</taxon>
        <taxon>core chlorophytes</taxon>
        <taxon>Trebouxiophyceae</taxon>
        <taxon>Trebouxiales</taxon>
        <taxon>Trebouxiaceae</taxon>
        <taxon>Trebouxia</taxon>
    </lineage>
</organism>
<feature type="signal peptide" evidence="4">
    <location>
        <begin position="1"/>
        <end position="24"/>
    </location>
</feature>
<keyword evidence="3" id="KW-0722">Serine protease inhibitor</keyword>
<feature type="chain" id="PRO_5029794292" evidence="4">
    <location>
        <begin position="25"/>
        <end position="131"/>
    </location>
</feature>
<keyword evidence="4" id="KW-0732">Signal</keyword>
<dbReference type="InterPro" id="IPR000864">
    <property type="entry name" value="Prot_inh_pot1"/>
</dbReference>
<dbReference type="AlphaFoldDB" id="A0A7L9QEW5"/>
<dbReference type="InterPro" id="IPR036354">
    <property type="entry name" value="Prot_inh_pot1_sf"/>
</dbReference>
<evidence type="ECO:0000256" key="2">
    <source>
        <dbReference type="ARBA" id="ARBA00022690"/>
    </source>
</evidence>
<dbReference type="GO" id="GO:0004867">
    <property type="term" value="F:serine-type endopeptidase inhibitor activity"/>
    <property type="evidence" value="ECO:0007669"/>
    <property type="project" value="UniProtKB-KW"/>
</dbReference>
<dbReference type="SUPFAM" id="SSF54654">
    <property type="entry name" value="CI-2 family of serine protease inhibitors"/>
    <property type="match status" value="1"/>
</dbReference>
<dbReference type="PANTHER" id="PTHR33091">
    <property type="entry name" value="PROTEIN, PUTATIVE, EXPRESSED-RELATED"/>
    <property type="match status" value="1"/>
</dbReference>
<accession>A0A7L9QEW5</accession>
<dbReference type="PROSITE" id="PS00285">
    <property type="entry name" value="POTATO_INHIBITOR"/>
    <property type="match status" value="1"/>
</dbReference>
<dbReference type="Gene3D" id="3.30.10.10">
    <property type="entry name" value="Trypsin Inhibitor V, subunit A"/>
    <property type="match status" value="1"/>
</dbReference>
<dbReference type="PANTHER" id="PTHR33091:SF29">
    <property type="entry name" value="SUBTILISIN INHIBITOR 1"/>
    <property type="match status" value="1"/>
</dbReference>
<dbReference type="GO" id="GO:0009611">
    <property type="term" value="P:response to wounding"/>
    <property type="evidence" value="ECO:0007669"/>
    <property type="project" value="InterPro"/>
</dbReference>